<dbReference type="Pfam" id="PF01553">
    <property type="entry name" value="Acyltransferase"/>
    <property type="match status" value="1"/>
</dbReference>
<protein>
    <submittedName>
        <fullName evidence="6">Acyltransferase family protein</fullName>
    </submittedName>
</protein>
<reference evidence="6 8" key="2">
    <citation type="submission" date="2016-02" db="EMBL/GenBank/DDBJ databases">
        <title>A draft genome sequence of Candidatus Phytoplasma oryzae strain Mbita1, the causative agent of Napier Grass stunt disease in Kenya.</title>
        <authorList>
            <person name="Fischer A."/>
            <person name="Santa-Cruz I."/>
            <person name="Wambua L."/>
            <person name="Olds C."/>
            <person name="Midega C."/>
            <person name="Dickinson M."/>
            <person name="Kawicha P."/>
            <person name="Khan Z."/>
            <person name="Masiga D."/>
            <person name="Jores J."/>
            <person name="Bernd S."/>
        </authorList>
    </citation>
    <scope>NUCLEOTIDE SEQUENCE [LARGE SCALE GENOMIC DNA]</scope>
    <source>
        <strain evidence="6">Mbita1</strain>
    </source>
</reference>
<dbReference type="SMART" id="SM00563">
    <property type="entry name" value="PlsC"/>
    <property type="match status" value="1"/>
</dbReference>
<dbReference type="Proteomes" id="UP000249343">
    <property type="component" value="Unassembled WGS sequence"/>
</dbReference>
<dbReference type="GO" id="GO:0003841">
    <property type="term" value="F:1-acylglycerol-3-phosphate O-acyltransferase activity"/>
    <property type="evidence" value="ECO:0007669"/>
    <property type="project" value="TreeGrafter"/>
</dbReference>
<dbReference type="CDD" id="cd07989">
    <property type="entry name" value="LPLAT_AGPAT-like"/>
    <property type="match status" value="1"/>
</dbReference>
<keyword evidence="3" id="KW-0812">Transmembrane</keyword>
<name>A0A139JQD7_9MOLU</name>
<sequence>MFFIIFFIILFLFFLFFGLNNFCSYFASFLTYKVILFFLKVILSIIFSWIFIFFIFLFCVFIMKKLEPNHPFKKKVLSSISELIIKFFRIQIKVYNKHYIPDKGQLVIYSNHKSFFDPFILAYFFPRTITFSPKNSLYNGFLGIFLGFCFNSLDCMQIVRGDNRETFINIMKTIDKIKKNFLSIVIFHEGGRKNKKNDKIIDSLEGSFKIALKSESAILPVSIKGSSDMIGKCWFRKKKIEVFVHPCIDFEDYKEQKTQKINERVNKIINSVL</sequence>
<dbReference type="InterPro" id="IPR002123">
    <property type="entry name" value="Plipid/glycerol_acylTrfase"/>
</dbReference>
<keyword evidence="1 6" id="KW-0808">Transferase</keyword>
<dbReference type="EMBL" id="JHUK01000003">
    <property type="protein sequence ID" value="RAM57727.1"/>
    <property type="molecule type" value="Genomic_DNA"/>
</dbReference>
<evidence type="ECO:0000259" key="4">
    <source>
        <dbReference type="SMART" id="SM00563"/>
    </source>
</evidence>
<dbReference type="Proteomes" id="UP000070069">
    <property type="component" value="Unassembled WGS sequence"/>
</dbReference>
<dbReference type="EMBL" id="LTBM01000016">
    <property type="protein sequence ID" value="KXT29094.1"/>
    <property type="molecule type" value="Genomic_DNA"/>
</dbReference>
<proteinExistence type="predicted"/>
<evidence type="ECO:0000256" key="3">
    <source>
        <dbReference type="SAM" id="Phobius"/>
    </source>
</evidence>
<accession>A0A139JQD7</accession>
<evidence type="ECO:0000313" key="5">
    <source>
        <dbReference type="EMBL" id="KXT29094.1"/>
    </source>
</evidence>
<evidence type="ECO:0000313" key="7">
    <source>
        <dbReference type="EMBL" id="RAM57727.1"/>
    </source>
</evidence>
<dbReference type="AlphaFoldDB" id="A0A139JQD7"/>
<gene>
    <name evidence="6" type="ORF">AXA84_0331</name>
    <name evidence="5" type="ORF">AXA84_0393</name>
    <name evidence="7" type="ORF">DH96_01305</name>
</gene>
<evidence type="ECO:0000256" key="1">
    <source>
        <dbReference type="ARBA" id="ARBA00022679"/>
    </source>
</evidence>
<feature type="transmembrane region" description="Helical" evidence="3">
    <location>
        <begin position="34"/>
        <end position="63"/>
    </location>
</feature>
<keyword evidence="3" id="KW-0472">Membrane</keyword>
<comment type="caution">
    <text evidence="6">The sequence shown here is derived from an EMBL/GenBank/DDBJ whole genome shotgun (WGS) entry which is preliminary data.</text>
</comment>
<feature type="domain" description="Phospholipid/glycerol acyltransferase" evidence="4">
    <location>
        <begin position="106"/>
        <end position="226"/>
    </location>
</feature>
<dbReference type="PANTHER" id="PTHR10434:SF66">
    <property type="entry name" value="PHOSPHOLIPID_GLYCEROL ACYLTRANSFERASE DOMAIN-CONTAINING PROTEIN"/>
    <property type="match status" value="1"/>
</dbReference>
<keyword evidence="3" id="KW-1133">Transmembrane helix</keyword>
<dbReference type="EMBL" id="LTBM01000011">
    <property type="protein sequence ID" value="KXT29148.1"/>
    <property type="molecule type" value="Genomic_DNA"/>
</dbReference>
<reference evidence="7 9" key="1">
    <citation type="submission" date="2014-04" db="EMBL/GenBank/DDBJ databases">
        <title>Genome study of Napier grass stunt phytoplasma.</title>
        <authorList>
            <person name="Kawicha P."/>
            <person name="Dickinson M."/>
            <person name="Hodgetts J."/>
        </authorList>
    </citation>
    <scope>NUCLEOTIDE SEQUENCE [LARGE SCALE GENOMIC DNA]</scope>
    <source>
        <strain evidence="7 9">NGS-S10</strain>
    </source>
</reference>
<dbReference type="PANTHER" id="PTHR10434">
    <property type="entry name" value="1-ACYL-SN-GLYCEROL-3-PHOSPHATE ACYLTRANSFERASE"/>
    <property type="match status" value="1"/>
</dbReference>
<dbReference type="PATRIC" id="fig|203274.3.peg.121"/>
<evidence type="ECO:0000313" key="8">
    <source>
        <dbReference type="Proteomes" id="UP000070069"/>
    </source>
</evidence>
<evidence type="ECO:0000313" key="9">
    <source>
        <dbReference type="Proteomes" id="UP000249343"/>
    </source>
</evidence>
<dbReference type="SUPFAM" id="SSF69593">
    <property type="entry name" value="Glycerol-3-phosphate (1)-acyltransferase"/>
    <property type="match status" value="1"/>
</dbReference>
<keyword evidence="9" id="KW-1185">Reference proteome</keyword>
<evidence type="ECO:0000313" key="6">
    <source>
        <dbReference type="EMBL" id="KXT29148.1"/>
    </source>
</evidence>
<evidence type="ECO:0000256" key="2">
    <source>
        <dbReference type="ARBA" id="ARBA00023315"/>
    </source>
</evidence>
<dbReference type="GO" id="GO:0006654">
    <property type="term" value="P:phosphatidic acid biosynthetic process"/>
    <property type="evidence" value="ECO:0007669"/>
    <property type="project" value="TreeGrafter"/>
</dbReference>
<organism evidence="6 8">
    <name type="scientific">Candidatus Phytoplasma oryzae</name>
    <dbReference type="NCBI Taxonomy" id="203274"/>
    <lineage>
        <taxon>Bacteria</taxon>
        <taxon>Bacillati</taxon>
        <taxon>Mycoplasmatota</taxon>
        <taxon>Mollicutes</taxon>
        <taxon>Acholeplasmatales</taxon>
        <taxon>Acholeplasmataceae</taxon>
        <taxon>Candidatus Phytoplasma</taxon>
        <taxon>16SrXI (Rice yellow dwarf group)</taxon>
    </lineage>
</organism>
<keyword evidence="2 6" id="KW-0012">Acyltransferase</keyword>